<comment type="caution">
    <text evidence="1">The sequence shown here is derived from an EMBL/GenBank/DDBJ whole genome shotgun (WGS) entry which is preliminary data.</text>
</comment>
<dbReference type="InterPro" id="IPR036520">
    <property type="entry name" value="UPF0759_sf"/>
</dbReference>
<dbReference type="SUPFAM" id="SSF117396">
    <property type="entry name" value="TM1631-like"/>
    <property type="match status" value="1"/>
</dbReference>
<dbReference type="PANTHER" id="PTHR30348">
    <property type="entry name" value="UNCHARACTERIZED PROTEIN YECE"/>
    <property type="match status" value="1"/>
</dbReference>
<name>A0A506UIB4_9HYPH</name>
<protein>
    <submittedName>
        <fullName evidence="1">DUF72 domain-containing protein</fullName>
    </submittedName>
</protein>
<dbReference type="PANTHER" id="PTHR30348:SF4">
    <property type="entry name" value="DUF72 DOMAIN-CONTAINING PROTEIN"/>
    <property type="match status" value="1"/>
</dbReference>
<dbReference type="RefSeq" id="WP_141147006.1">
    <property type="nucleotide sequence ID" value="NZ_VHLG01000001.1"/>
</dbReference>
<evidence type="ECO:0000313" key="2">
    <source>
        <dbReference type="Proteomes" id="UP000318801"/>
    </source>
</evidence>
<dbReference type="AlphaFoldDB" id="A0A506UIB4"/>
<dbReference type="EMBL" id="VHLG01000001">
    <property type="protein sequence ID" value="TPW33071.1"/>
    <property type="molecule type" value="Genomic_DNA"/>
</dbReference>
<evidence type="ECO:0000313" key="1">
    <source>
        <dbReference type="EMBL" id="TPW33071.1"/>
    </source>
</evidence>
<accession>A0A506UIB4</accession>
<dbReference type="OrthoDB" id="9780310at2"/>
<gene>
    <name evidence="1" type="ORF">FJU08_00430</name>
</gene>
<dbReference type="Proteomes" id="UP000318801">
    <property type="component" value="Unassembled WGS sequence"/>
</dbReference>
<dbReference type="InterPro" id="IPR002763">
    <property type="entry name" value="DUF72"/>
</dbReference>
<sequence length="265" mass="29206">MAGIVRVGIGGWNFEAWEASFYPEKLAKARQLEFASRQLSVIEVNSTYYSSQKPATFAKWSSAVPDGFVFSLKASRFCTNRKKLAESAESVGKFLNQGIVELGDRLGPILWQFMPTKKFEAEDFEAFLQLLPEKQDGLPLRHAVEVRHISFLTPTFVALARQYGVAIVLADHADYPLIADVTGDFVYLRLQKGEDSNPKCYPETELPVWGKRISALASGGTAPGLPRLDDEIAPDVPRDAYVFFITGGKVNAPSGAMALQAMLLP</sequence>
<dbReference type="Gene3D" id="3.20.20.410">
    <property type="entry name" value="Protein of unknown function UPF0759"/>
    <property type="match status" value="1"/>
</dbReference>
<reference evidence="1 2" key="1">
    <citation type="submission" date="2019-06" db="EMBL/GenBank/DDBJ databases">
        <authorList>
            <person name="Li M."/>
        </authorList>
    </citation>
    <scope>NUCLEOTIDE SEQUENCE [LARGE SCALE GENOMIC DNA]</scope>
    <source>
        <strain evidence="1 2">BGMRC2036</strain>
    </source>
</reference>
<organism evidence="1 2">
    <name type="scientific">Martelella alba</name>
    <dbReference type="NCBI Taxonomy" id="2590451"/>
    <lineage>
        <taxon>Bacteria</taxon>
        <taxon>Pseudomonadati</taxon>
        <taxon>Pseudomonadota</taxon>
        <taxon>Alphaproteobacteria</taxon>
        <taxon>Hyphomicrobiales</taxon>
        <taxon>Aurantimonadaceae</taxon>
        <taxon>Martelella</taxon>
    </lineage>
</organism>
<dbReference type="Pfam" id="PF01904">
    <property type="entry name" value="DUF72"/>
    <property type="match status" value="1"/>
</dbReference>
<proteinExistence type="predicted"/>
<keyword evidence="2" id="KW-1185">Reference proteome</keyword>